<dbReference type="GO" id="GO:0034706">
    <property type="term" value="C:sodium channel complex"/>
    <property type="evidence" value="ECO:0007669"/>
    <property type="project" value="TreeGrafter"/>
</dbReference>
<evidence type="ECO:0000256" key="12">
    <source>
        <dbReference type="RuleBase" id="RU000679"/>
    </source>
</evidence>
<proteinExistence type="inferred from homology"/>
<evidence type="ECO:0000256" key="2">
    <source>
        <dbReference type="ARBA" id="ARBA00022448"/>
    </source>
</evidence>
<evidence type="ECO:0000313" key="14">
    <source>
        <dbReference type="Proteomes" id="UP000515202"/>
    </source>
</evidence>
<dbReference type="GeneID" id="105303596"/>
<dbReference type="Proteomes" id="UP000515202">
    <property type="component" value="Unplaced"/>
</dbReference>
<keyword evidence="2 12" id="KW-0813">Transport</keyword>
<comment type="subcellular location">
    <subcellularLocation>
        <location evidence="1">Membrane</location>
        <topology evidence="1">Multi-pass membrane protein</topology>
    </subcellularLocation>
</comment>
<keyword evidence="4 12" id="KW-0812">Transmembrane</keyword>
<comment type="similarity">
    <text evidence="12">Belongs to the amiloride-sensitive sodium channel (TC 1.A.6) family.</text>
</comment>
<name>A0A6P3RKP8_PTEVA</name>
<evidence type="ECO:0000256" key="7">
    <source>
        <dbReference type="ARBA" id="ARBA00023065"/>
    </source>
</evidence>
<evidence type="ECO:0000256" key="6">
    <source>
        <dbReference type="ARBA" id="ARBA00023053"/>
    </source>
</evidence>
<dbReference type="CTD" id="6339"/>
<dbReference type="RefSeq" id="XP_011375630.1">
    <property type="nucleotide sequence ID" value="XM_011377328.1"/>
</dbReference>
<dbReference type="GO" id="GO:0005886">
    <property type="term" value="C:plasma membrane"/>
    <property type="evidence" value="ECO:0007669"/>
    <property type="project" value="TreeGrafter"/>
</dbReference>
<comment type="function">
    <text evidence="11">This is one of the three pore-forming subunits of the heterotrimeric epithelial sodium channel (ENaC), a critical regulator of sodium balance and fluid homeostasis. ENaC operates in epithelial tissues, where it mediates the electrodiffusion of sodium ions from extracellular fluid through the apical membrane of cells, with water following osmotically. It plays a key role in maintaining sodium homeostasis through electrogenic sodium reabsorption in the kidneys. Additionally, ENaC is essential for airway surface liquid homeostasis, which is crucial for proper mucus clearance.</text>
</comment>
<dbReference type="AlphaFoldDB" id="A0A6P3RKP8"/>
<dbReference type="Gene3D" id="2.60.470.10">
    <property type="entry name" value="Acid-sensing ion channels like domains"/>
    <property type="match status" value="1"/>
</dbReference>
<reference evidence="15" key="1">
    <citation type="submission" date="2025-08" db="UniProtKB">
        <authorList>
            <consortium name="RefSeq"/>
        </authorList>
    </citation>
    <scope>IDENTIFICATION</scope>
    <source>
        <tissue evidence="15">Kidney</tissue>
    </source>
</reference>
<evidence type="ECO:0000256" key="9">
    <source>
        <dbReference type="ARBA" id="ARBA00023201"/>
    </source>
</evidence>
<dbReference type="KEGG" id="pvp:105303596"/>
<dbReference type="InterPro" id="IPR020903">
    <property type="entry name" value="ENaC_CS"/>
</dbReference>
<keyword evidence="3 12" id="KW-0894">Sodium channel</keyword>
<feature type="region of interest" description="Disordered" evidence="13">
    <location>
        <begin position="442"/>
        <end position="488"/>
    </location>
</feature>
<keyword evidence="14" id="KW-1185">Reference proteome</keyword>
<organism evidence="14 15">
    <name type="scientific">Pteropus vampyrus</name>
    <name type="common">Large flying fox</name>
    <dbReference type="NCBI Taxonomy" id="132908"/>
    <lineage>
        <taxon>Eukaryota</taxon>
        <taxon>Metazoa</taxon>
        <taxon>Chordata</taxon>
        <taxon>Craniata</taxon>
        <taxon>Vertebrata</taxon>
        <taxon>Euteleostomi</taxon>
        <taxon>Mammalia</taxon>
        <taxon>Eutheria</taxon>
        <taxon>Laurasiatheria</taxon>
        <taxon>Chiroptera</taxon>
        <taxon>Yinpterochiroptera</taxon>
        <taxon>Pteropodoidea</taxon>
        <taxon>Pteropodidae</taxon>
        <taxon>Pteropodinae</taxon>
        <taxon>Pteropus</taxon>
    </lineage>
</organism>
<keyword evidence="6" id="KW-0915">Sodium</keyword>
<evidence type="ECO:0000256" key="8">
    <source>
        <dbReference type="ARBA" id="ARBA00023136"/>
    </source>
</evidence>
<feature type="region of interest" description="Disordered" evidence="13">
    <location>
        <begin position="1"/>
        <end position="38"/>
    </location>
</feature>
<dbReference type="PANTHER" id="PTHR11690">
    <property type="entry name" value="AMILORIDE-SENSITIVE SODIUM CHANNEL-RELATED"/>
    <property type="match status" value="1"/>
</dbReference>
<dbReference type="InterPro" id="IPR001873">
    <property type="entry name" value="ENaC"/>
</dbReference>
<keyword evidence="10 12" id="KW-0407">Ion channel</keyword>
<keyword evidence="7 12" id="KW-0406">Ion transport</keyword>
<protein>
    <submittedName>
        <fullName evidence="15">Amiloride-sensitive sodium channel subunit delta</fullName>
    </submittedName>
</protein>
<dbReference type="GO" id="GO:0015280">
    <property type="term" value="F:ligand-gated sodium channel activity"/>
    <property type="evidence" value="ECO:0007669"/>
    <property type="project" value="TreeGrafter"/>
</dbReference>
<sequence>MGHLNEKAAEGRRLRTSSIGPQPSAHQAPLGHTREKVPEPAVVSKSCQDPVALSPPAPLMLSSPLATELVASAMGMGVSQQGPTSSPCPRRPSLVRNHMQALDKFAQENIHALYKFNFSRSGDSPLAEDPGPGPAFWLDRRVRLQRLSHPGGQDKVGFRLCNSTGGDCFYRAYASGLTAVREWYRYHYVDILALLPAAPEDARHGHGHSHGGRFVFSCRYDGQNCQARHFWTFHHPTYGSCYTFNGSWVAQRPGITHGISLILRAEQQDHLPLLSTEAGIKAMVHEHDHTPFLEHRGFSIRPGTETTISIREDEVHRLGSPYSHCTDGVKGLDVPLLYKASYTMQACLVSCFQQLMVETCSCGYYFHPLPAGAEYCSSARHPAWGHCFYRLYRDLETHRLLCASRCPRPCRESSYKLSAGTSRWPSSKSEDWILAVLGERDRQSPRSPWSPRSPSPSELNTSGGISTPLGATDTSGQKDIGHRTTLQG</sequence>
<evidence type="ECO:0000256" key="4">
    <source>
        <dbReference type="ARBA" id="ARBA00022692"/>
    </source>
</evidence>
<keyword evidence="8" id="KW-0472">Membrane</keyword>
<keyword evidence="5" id="KW-1133">Transmembrane helix</keyword>
<evidence type="ECO:0000313" key="15">
    <source>
        <dbReference type="RefSeq" id="XP_011375630.1"/>
    </source>
</evidence>
<evidence type="ECO:0000256" key="3">
    <source>
        <dbReference type="ARBA" id="ARBA00022461"/>
    </source>
</evidence>
<accession>A0A6P3RKP8</accession>
<feature type="compositionally biased region" description="Basic and acidic residues" evidence="13">
    <location>
        <begin position="1"/>
        <end position="13"/>
    </location>
</feature>
<gene>
    <name evidence="15" type="primary">SCNN1D</name>
</gene>
<keyword evidence="9 12" id="KW-0739">Sodium transport</keyword>
<feature type="compositionally biased region" description="Low complexity" evidence="13">
    <location>
        <begin position="445"/>
        <end position="457"/>
    </location>
</feature>
<feature type="compositionally biased region" description="Polar residues" evidence="13">
    <location>
        <begin position="16"/>
        <end position="25"/>
    </location>
</feature>
<dbReference type="PANTHER" id="PTHR11690:SF132">
    <property type="entry name" value="AMILORIDE-SENSITIVE SODIUM CHANNEL SUBUNIT DELTA"/>
    <property type="match status" value="1"/>
</dbReference>
<evidence type="ECO:0000256" key="1">
    <source>
        <dbReference type="ARBA" id="ARBA00004141"/>
    </source>
</evidence>
<dbReference type="PROSITE" id="PS01206">
    <property type="entry name" value="ASC"/>
    <property type="match status" value="1"/>
</dbReference>
<evidence type="ECO:0000256" key="5">
    <source>
        <dbReference type="ARBA" id="ARBA00022989"/>
    </source>
</evidence>
<dbReference type="Pfam" id="PF00858">
    <property type="entry name" value="ASC"/>
    <property type="match status" value="1"/>
</dbReference>
<dbReference type="OrthoDB" id="6238402at2759"/>
<evidence type="ECO:0000256" key="13">
    <source>
        <dbReference type="SAM" id="MobiDB-lite"/>
    </source>
</evidence>
<evidence type="ECO:0000256" key="10">
    <source>
        <dbReference type="ARBA" id="ARBA00023303"/>
    </source>
</evidence>
<dbReference type="PRINTS" id="PR01078">
    <property type="entry name" value="AMINACHANNEL"/>
</dbReference>
<evidence type="ECO:0000256" key="11">
    <source>
        <dbReference type="ARBA" id="ARBA00049941"/>
    </source>
</evidence>